<accession>A0A1G7AD18</accession>
<dbReference type="SUPFAM" id="SSF56349">
    <property type="entry name" value="DNA breaking-rejoining enzymes"/>
    <property type="match status" value="1"/>
</dbReference>
<dbReference type="OrthoDB" id="9808346at2"/>
<dbReference type="InterPro" id="IPR013762">
    <property type="entry name" value="Integrase-like_cat_sf"/>
</dbReference>
<organism evidence="4 5">
    <name type="scientific">Rhodospira trueperi</name>
    <dbReference type="NCBI Taxonomy" id="69960"/>
    <lineage>
        <taxon>Bacteria</taxon>
        <taxon>Pseudomonadati</taxon>
        <taxon>Pseudomonadota</taxon>
        <taxon>Alphaproteobacteria</taxon>
        <taxon>Rhodospirillales</taxon>
        <taxon>Rhodospirillaceae</taxon>
        <taxon>Rhodospira</taxon>
    </lineage>
</organism>
<dbReference type="PANTHER" id="PTHR30349:SF64">
    <property type="entry name" value="PROPHAGE INTEGRASE INTD-RELATED"/>
    <property type="match status" value="1"/>
</dbReference>
<dbReference type="Gene3D" id="1.10.443.10">
    <property type="entry name" value="Intergrase catalytic core"/>
    <property type="match status" value="1"/>
</dbReference>
<keyword evidence="1" id="KW-0229">DNA integration</keyword>
<evidence type="ECO:0000313" key="5">
    <source>
        <dbReference type="Proteomes" id="UP000199412"/>
    </source>
</evidence>
<reference evidence="4 5" key="1">
    <citation type="submission" date="2016-10" db="EMBL/GenBank/DDBJ databases">
        <authorList>
            <person name="de Groot N.N."/>
        </authorList>
    </citation>
    <scope>NUCLEOTIDE SEQUENCE [LARGE SCALE GENOMIC DNA]</scope>
    <source>
        <strain evidence="4 5">ATCC 700224</strain>
    </source>
</reference>
<evidence type="ECO:0000256" key="2">
    <source>
        <dbReference type="ARBA" id="ARBA00023172"/>
    </source>
</evidence>
<evidence type="ECO:0000256" key="1">
    <source>
        <dbReference type="ARBA" id="ARBA00022908"/>
    </source>
</evidence>
<evidence type="ECO:0000313" key="4">
    <source>
        <dbReference type="EMBL" id="SDE12670.1"/>
    </source>
</evidence>
<dbReference type="InterPro" id="IPR002104">
    <property type="entry name" value="Integrase_catalytic"/>
</dbReference>
<feature type="domain" description="Tyr recombinase" evidence="3">
    <location>
        <begin position="1"/>
        <end position="168"/>
    </location>
</feature>
<evidence type="ECO:0000259" key="3">
    <source>
        <dbReference type="PROSITE" id="PS51898"/>
    </source>
</evidence>
<dbReference type="InterPro" id="IPR050090">
    <property type="entry name" value="Tyrosine_recombinase_XerCD"/>
</dbReference>
<keyword evidence="5" id="KW-1185">Reference proteome</keyword>
<sequence length="179" mass="19108">MLPRVSRTTKGAPWAAGLHPTGLAVVRVLLLTGFRIGEARGLRWDWIDHQQGCVRFPDTKSGPQVRVIGRRALDLLTPPHGPGGSPFVFPADQGDGPFTAAPDTLRRLCAMAGLTDVTPHTLRHTFASVAGDLGFSELTIAALLGHAARGVTQGYVHIDAAQRLAADRVAEDIANRLEP</sequence>
<dbReference type="CDD" id="cd00796">
    <property type="entry name" value="INT_Rci_Hp1_C"/>
    <property type="match status" value="1"/>
</dbReference>
<name>A0A1G7AD18_9PROT</name>
<dbReference type="PANTHER" id="PTHR30349">
    <property type="entry name" value="PHAGE INTEGRASE-RELATED"/>
    <property type="match status" value="1"/>
</dbReference>
<dbReference type="PROSITE" id="PS51898">
    <property type="entry name" value="TYR_RECOMBINASE"/>
    <property type="match status" value="1"/>
</dbReference>
<dbReference type="STRING" id="69960.SAMN05421720_103275"/>
<dbReference type="EMBL" id="FNAP01000003">
    <property type="protein sequence ID" value="SDE12670.1"/>
    <property type="molecule type" value="Genomic_DNA"/>
</dbReference>
<dbReference type="InterPro" id="IPR011010">
    <property type="entry name" value="DNA_brk_join_enz"/>
</dbReference>
<dbReference type="GO" id="GO:0015074">
    <property type="term" value="P:DNA integration"/>
    <property type="evidence" value="ECO:0007669"/>
    <property type="project" value="UniProtKB-KW"/>
</dbReference>
<dbReference type="GO" id="GO:0006310">
    <property type="term" value="P:DNA recombination"/>
    <property type="evidence" value="ECO:0007669"/>
    <property type="project" value="UniProtKB-KW"/>
</dbReference>
<dbReference type="GO" id="GO:0003677">
    <property type="term" value="F:DNA binding"/>
    <property type="evidence" value="ECO:0007669"/>
    <property type="project" value="InterPro"/>
</dbReference>
<dbReference type="Proteomes" id="UP000199412">
    <property type="component" value="Unassembled WGS sequence"/>
</dbReference>
<keyword evidence="2" id="KW-0233">DNA recombination</keyword>
<gene>
    <name evidence="4" type="ORF">SAMN05421720_103275</name>
</gene>
<protein>
    <submittedName>
        <fullName evidence="4">Phage integrase family protein</fullName>
    </submittedName>
</protein>
<dbReference type="Pfam" id="PF00589">
    <property type="entry name" value="Phage_integrase"/>
    <property type="match status" value="1"/>
</dbReference>
<dbReference type="AlphaFoldDB" id="A0A1G7AD18"/>
<proteinExistence type="predicted"/>